<protein>
    <submittedName>
        <fullName evidence="7">Putative c6 zinc finger domain containing protein</fullName>
    </submittedName>
</protein>
<evidence type="ECO:0000313" key="7">
    <source>
        <dbReference type="EMBL" id="KKY32453.1"/>
    </source>
</evidence>
<dbReference type="EMBL" id="LCUC01000314">
    <property type="protein sequence ID" value="KKY32453.1"/>
    <property type="molecule type" value="Genomic_DNA"/>
</dbReference>
<keyword evidence="2" id="KW-0862">Zinc</keyword>
<dbReference type="PANTHER" id="PTHR37534:SF17">
    <property type="entry name" value="ZN(2)-C6 FUNGAL-TYPE DOMAIN-CONTAINING PROTEIN"/>
    <property type="match status" value="1"/>
</dbReference>
<evidence type="ECO:0000256" key="5">
    <source>
        <dbReference type="ARBA" id="ARBA00023163"/>
    </source>
</evidence>
<keyword evidence="4" id="KW-0238">DNA-binding</keyword>
<evidence type="ECO:0000313" key="8">
    <source>
        <dbReference type="Proteomes" id="UP000034680"/>
    </source>
</evidence>
<reference evidence="7 8" key="2">
    <citation type="submission" date="2015-05" db="EMBL/GenBank/DDBJ databases">
        <authorList>
            <person name="Morales-Cruz A."/>
            <person name="Amrine K.C."/>
            <person name="Cantu D."/>
        </authorList>
    </citation>
    <scope>NUCLEOTIDE SEQUENCE [LARGE SCALE GENOMIC DNA]</scope>
    <source>
        <strain evidence="7">DA912</strain>
    </source>
</reference>
<keyword evidence="5" id="KW-0804">Transcription</keyword>
<dbReference type="Pfam" id="PF11951">
    <property type="entry name" value="Fungal_trans_2"/>
    <property type="match status" value="2"/>
</dbReference>
<gene>
    <name evidence="7" type="ORF">UCDDA912_g07588</name>
</gene>
<dbReference type="InterPro" id="IPR021858">
    <property type="entry name" value="Fun_TF"/>
</dbReference>
<dbReference type="PANTHER" id="PTHR37534">
    <property type="entry name" value="TRANSCRIPTIONAL ACTIVATOR PROTEIN UGA3"/>
    <property type="match status" value="1"/>
</dbReference>
<keyword evidence="6" id="KW-0539">Nucleus</keyword>
<dbReference type="OrthoDB" id="5386330at2759"/>
<sequence>MLMYDDEANGYRRQILPLAHADPIVERAVCVAAAFHLSRQVPELRLPAESGRAAIVSKLSSEVDLSDSTWATLILLIVADLVTGHEHVLTLYKMLVAFLDARGHTGEAGSPLQKFLYNQSKLISLFAYPILGESKAVADFSKFLNGLMASHEQLKQRQRQSVEFLVSTDQLPTGAQGLFDERTRLYMEITRAATEIYVLRARTPDDTPYDTGGAARSETTVLPLLPNLDAAEAATDDTYAPVESMADRIAHIRGLFGQVDPSAPGSHTIVWPAFIAAAESRDEDDREFFSSILRRLWQSTGYANVLRGLDALPALWERQGRGQRWTAALQDLKTVVM</sequence>
<evidence type="ECO:0000256" key="4">
    <source>
        <dbReference type="ARBA" id="ARBA00023125"/>
    </source>
</evidence>
<dbReference type="Proteomes" id="UP000034680">
    <property type="component" value="Unassembled WGS sequence"/>
</dbReference>
<dbReference type="GO" id="GO:0003700">
    <property type="term" value="F:DNA-binding transcription factor activity"/>
    <property type="evidence" value="ECO:0007669"/>
    <property type="project" value="TreeGrafter"/>
</dbReference>
<comment type="subcellular location">
    <subcellularLocation>
        <location evidence="1">Nucleus</location>
    </subcellularLocation>
</comment>
<evidence type="ECO:0000256" key="3">
    <source>
        <dbReference type="ARBA" id="ARBA00023015"/>
    </source>
</evidence>
<comment type="caution">
    <text evidence="7">The sequence shown here is derived from an EMBL/GenBank/DDBJ whole genome shotgun (WGS) entry which is preliminary data.</text>
</comment>
<reference evidence="7 8" key="1">
    <citation type="submission" date="2015-05" db="EMBL/GenBank/DDBJ databases">
        <title>Distinctive expansion of gene families associated with plant cell wall degradation and secondary metabolism in the genomes of grapevine trunk pathogens.</title>
        <authorList>
            <person name="Lawrence D.P."/>
            <person name="Travadon R."/>
            <person name="Rolshausen P.E."/>
            <person name="Baumgartner K."/>
        </authorList>
    </citation>
    <scope>NUCLEOTIDE SEQUENCE [LARGE SCALE GENOMIC DNA]</scope>
    <source>
        <strain evidence="7">DA912</strain>
    </source>
</reference>
<evidence type="ECO:0000256" key="6">
    <source>
        <dbReference type="ARBA" id="ARBA00023242"/>
    </source>
</evidence>
<evidence type="ECO:0000256" key="1">
    <source>
        <dbReference type="ARBA" id="ARBA00004123"/>
    </source>
</evidence>
<evidence type="ECO:0000256" key="2">
    <source>
        <dbReference type="ARBA" id="ARBA00022833"/>
    </source>
</evidence>
<dbReference type="GO" id="GO:0045944">
    <property type="term" value="P:positive regulation of transcription by RNA polymerase II"/>
    <property type="evidence" value="ECO:0007669"/>
    <property type="project" value="TreeGrafter"/>
</dbReference>
<dbReference type="AlphaFoldDB" id="A0A0G2HB85"/>
<dbReference type="GO" id="GO:0000976">
    <property type="term" value="F:transcription cis-regulatory region binding"/>
    <property type="evidence" value="ECO:0007669"/>
    <property type="project" value="TreeGrafter"/>
</dbReference>
<organism evidence="7 8">
    <name type="scientific">Diaporthe ampelina</name>
    <dbReference type="NCBI Taxonomy" id="1214573"/>
    <lineage>
        <taxon>Eukaryota</taxon>
        <taxon>Fungi</taxon>
        <taxon>Dikarya</taxon>
        <taxon>Ascomycota</taxon>
        <taxon>Pezizomycotina</taxon>
        <taxon>Sordariomycetes</taxon>
        <taxon>Sordariomycetidae</taxon>
        <taxon>Diaporthales</taxon>
        <taxon>Diaporthaceae</taxon>
        <taxon>Diaporthe</taxon>
    </lineage>
</organism>
<dbReference type="STRING" id="1214573.A0A0G2HB85"/>
<proteinExistence type="predicted"/>
<accession>A0A0G2HB85</accession>
<keyword evidence="8" id="KW-1185">Reference proteome</keyword>
<dbReference type="GO" id="GO:0005634">
    <property type="term" value="C:nucleus"/>
    <property type="evidence" value="ECO:0007669"/>
    <property type="project" value="UniProtKB-SubCell"/>
</dbReference>
<keyword evidence="3" id="KW-0805">Transcription regulation</keyword>
<name>A0A0G2HB85_9PEZI</name>